<dbReference type="RefSeq" id="WP_245330811.1">
    <property type="nucleotide sequence ID" value="NZ_JAGGLI010000017.1"/>
</dbReference>
<keyword evidence="7" id="KW-1003">Cell membrane</keyword>
<comment type="similarity">
    <text evidence="3">Belongs to the multi antimicrobial extrusion (MATE) (TC 2.A.66.1) family.</text>
</comment>
<evidence type="ECO:0000256" key="1">
    <source>
        <dbReference type="ARBA" id="ARBA00003408"/>
    </source>
</evidence>
<keyword evidence="11 13" id="KW-0472">Membrane</keyword>
<dbReference type="PIRSF" id="PIRSF006603">
    <property type="entry name" value="DinF"/>
    <property type="match status" value="1"/>
</dbReference>
<keyword evidence="10" id="KW-0406">Ion transport</keyword>
<feature type="transmembrane region" description="Helical" evidence="13">
    <location>
        <begin position="139"/>
        <end position="161"/>
    </location>
</feature>
<feature type="transmembrane region" description="Helical" evidence="13">
    <location>
        <begin position="105"/>
        <end position="127"/>
    </location>
</feature>
<protein>
    <recommendedName>
        <fullName evidence="4">Probable multidrug resistance protein NorM</fullName>
    </recommendedName>
    <alternativeName>
        <fullName evidence="12">Multidrug-efflux transporter</fullName>
    </alternativeName>
</protein>
<reference evidence="14 15" key="1">
    <citation type="submission" date="2021-03" db="EMBL/GenBank/DDBJ databases">
        <title>Genomic Encyclopedia of Type Strains, Phase IV (KMG-IV): sequencing the most valuable type-strain genomes for metagenomic binning, comparative biology and taxonomic classification.</title>
        <authorList>
            <person name="Goeker M."/>
        </authorList>
    </citation>
    <scope>NUCLEOTIDE SEQUENCE [LARGE SCALE GENOMIC DNA]</scope>
    <source>
        <strain evidence="14 15">DSM 27512</strain>
    </source>
</reference>
<feature type="transmembrane region" description="Helical" evidence="13">
    <location>
        <begin position="27"/>
        <end position="50"/>
    </location>
</feature>
<proteinExistence type="inferred from homology"/>
<keyword evidence="15" id="KW-1185">Reference proteome</keyword>
<gene>
    <name evidence="14" type="ORF">J2Z35_001675</name>
</gene>
<comment type="caution">
    <text evidence="14">The sequence shown here is derived from an EMBL/GenBank/DDBJ whole genome shotgun (WGS) entry which is preliminary data.</text>
</comment>
<feature type="transmembrane region" description="Helical" evidence="13">
    <location>
        <begin position="368"/>
        <end position="388"/>
    </location>
</feature>
<dbReference type="CDD" id="cd13137">
    <property type="entry name" value="MATE_NorM_like"/>
    <property type="match status" value="1"/>
</dbReference>
<name>A0ABS4KJC4_9FIRM</name>
<feature type="transmembrane region" description="Helical" evidence="13">
    <location>
        <begin position="62"/>
        <end position="85"/>
    </location>
</feature>
<dbReference type="NCBIfam" id="TIGR00797">
    <property type="entry name" value="matE"/>
    <property type="match status" value="1"/>
</dbReference>
<feature type="transmembrane region" description="Helical" evidence="13">
    <location>
        <begin position="173"/>
        <end position="194"/>
    </location>
</feature>
<dbReference type="Proteomes" id="UP001314903">
    <property type="component" value="Unassembled WGS sequence"/>
</dbReference>
<keyword evidence="8 13" id="KW-0812">Transmembrane</keyword>
<evidence type="ECO:0000256" key="6">
    <source>
        <dbReference type="ARBA" id="ARBA00022449"/>
    </source>
</evidence>
<feature type="transmembrane region" description="Helical" evidence="13">
    <location>
        <begin position="400"/>
        <end position="421"/>
    </location>
</feature>
<evidence type="ECO:0000256" key="10">
    <source>
        <dbReference type="ARBA" id="ARBA00023065"/>
    </source>
</evidence>
<dbReference type="InterPro" id="IPR002528">
    <property type="entry name" value="MATE_fam"/>
</dbReference>
<sequence length="457" mass="50524">MNITDNKFEKTPIEEHSQVTMQTIFKLSWPVMIGMILQSLLNTVDTYFISNLGVNQAAAAGIANSITGVIFVISTLVSAGTIALVSRSYGENDYLKVKRYSGNSIALAGLIGISLGILCYLNAISIIEKIFSPSEIVGNFAYEYISIIFLGTVFVFLNSALRTIIQSLGDTMTPLIIFGFSNIINILLDYIFIFQMNMGIQGAAIATVISNLFSFIAAIVIVLIKIYEKNIILFIANLKIHFETTSRIFRIGGWACLQQVARPITGMLMFSLVYEVGQAEGSAAFNIGSQLFNYTFIVLIGLSTGISIMVGQSLGRGNIHQCDKIIKEGLKIAFINVLIFSLPYVIFPSYMMRIFIKDPAVISYGVSYLRIIYMGIVFVVFTTTYGGVFQGAGDTFPPMLASIVANVVFKLPLAYILAKSFNLELNGVWYSIALSVFIEAIIILFYFKTNRWKVFKI</sequence>
<accession>A0ABS4KJC4</accession>
<evidence type="ECO:0000256" key="2">
    <source>
        <dbReference type="ARBA" id="ARBA00004651"/>
    </source>
</evidence>
<feature type="transmembrane region" description="Helical" evidence="13">
    <location>
        <begin position="332"/>
        <end position="356"/>
    </location>
</feature>
<evidence type="ECO:0000256" key="9">
    <source>
        <dbReference type="ARBA" id="ARBA00022989"/>
    </source>
</evidence>
<evidence type="ECO:0000313" key="14">
    <source>
        <dbReference type="EMBL" id="MBP2027877.1"/>
    </source>
</evidence>
<evidence type="ECO:0000256" key="7">
    <source>
        <dbReference type="ARBA" id="ARBA00022475"/>
    </source>
</evidence>
<keyword evidence="6" id="KW-0050">Antiport</keyword>
<evidence type="ECO:0000256" key="3">
    <source>
        <dbReference type="ARBA" id="ARBA00010199"/>
    </source>
</evidence>
<evidence type="ECO:0000256" key="12">
    <source>
        <dbReference type="ARBA" id="ARBA00031636"/>
    </source>
</evidence>
<feature type="transmembrane region" description="Helical" evidence="13">
    <location>
        <begin position="200"/>
        <end position="227"/>
    </location>
</feature>
<evidence type="ECO:0000313" key="15">
    <source>
        <dbReference type="Proteomes" id="UP001314903"/>
    </source>
</evidence>
<evidence type="ECO:0000256" key="13">
    <source>
        <dbReference type="SAM" id="Phobius"/>
    </source>
</evidence>
<organism evidence="14 15">
    <name type="scientific">Acetoanaerobium pronyense</name>
    <dbReference type="NCBI Taxonomy" id="1482736"/>
    <lineage>
        <taxon>Bacteria</taxon>
        <taxon>Bacillati</taxon>
        <taxon>Bacillota</taxon>
        <taxon>Clostridia</taxon>
        <taxon>Peptostreptococcales</taxon>
        <taxon>Filifactoraceae</taxon>
        <taxon>Acetoanaerobium</taxon>
    </lineage>
</organism>
<feature type="transmembrane region" description="Helical" evidence="13">
    <location>
        <begin position="248"/>
        <end position="271"/>
    </location>
</feature>
<dbReference type="InterPro" id="IPR048279">
    <property type="entry name" value="MdtK-like"/>
</dbReference>
<dbReference type="PANTHER" id="PTHR43298:SF2">
    <property type="entry name" value="FMN_FAD EXPORTER YEEO-RELATED"/>
    <property type="match status" value="1"/>
</dbReference>
<evidence type="ECO:0000256" key="5">
    <source>
        <dbReference type="ARBA" id="ARBA00022448"/>
    </source>
</evidence>
<keyword evidence="9 13" id="KW-1133">Transmembrane helix</keyword>
<keyword evidence="5" id="KW-0813">Transport</keyword>
<dbReference type="PANTHER" id="PTHR43298">
    <property type="entry name" value="MULTIDRUG RESISTANCE PROTEIN NORM-RELATED"/>
    <property type="match status" value="1"/>
</dbReference>
<dbReference type="InterPro" id="IPR050222">
    <property type="entry name" value="MATE_MdtK"/>
</dbReference>
<evidence type="ECO:0000256" key="4">
    <source>
        <dbReference type="ARBA" id="ARBA00020268"/>
    </source>
</evidence>
<feature type="transmembrane region" description="Helical" evidence="13">
    <location>
        <begin position="291"/>
        <end position="311"/>
    </location>
</feature>
<evidence type="ECO:0000256" key="11">
    <source>
        <dbReference type="ARBA" id="ARBA00023136"/>
    </source>
</evidence>
<dbReference type="EMBL" id="JAGGLI010000017">
    <property type="protein sequence ID" value="MBP2027877.1"/>
    <property type="molecule type" value="Genomic_DNA"/>
</dbReference>
<comment type="function">
    <text evidence="1">Multidrug efflux pump.</text>
</comment>
<evidence type="ECO:0000256" key="8">
    <source>
        <dbReference type="ARBA" id="ARBA00022692"/>
    </source>
</evidence>
<comment type="subcellular location">
    <subcellularLocation>
        <location evidence="2">Cell membrane</location>
        <topology evidence="2">Multi-pass membrane protein</topology>
    </subcellularLocation>
</comment>
<dbReference type="Pfam" id="PF01554">
    <property type="entry name" value="MatE"/>
    <property type="match status" value="2"/>
</dbReference>
<feature type="transmembrane region" description="Helical" evidence="13">
    <location>
        <begin position="427"/>
        <end position="447"/>
    </location>
</feature>